<proteinExistence type="predicted"/>
<dbReference type="RefSeq" id="WP_006259063.1">
    <property type="nucleotide sequence ID" value="NZ_BCMQ01000003.1"/>
</dbReference>
<dbReference type="EMBL" id="CP013690">
    <property type="protein sequence ID" value="ALU27082.1"/>
    <property type="molecule type" value="Genomic_DNA"/>
</dbReference>
<name>A0A0S7EC55_9FLAO</name>
<organism evidence="1 2">
    <name type="scientific">Myroides odoratimimus</name>
    <dbReference type="NCBI Taxonomy" id="76832"/>
    <lineage>
        <taxon>Bacteria</taxon>
        <taxon>Pseudomonadati</taxon>
        <taxon>Bacteroidota</taxon>
        <taxon>Flavobacteriia</taxon>
        <taxon>Flavobacteriales</taxon>
        <taxon>Flavobacteriaceae</taxon>
        <taxon>Myroides</taxon>
    </lineage>
</organism>
<evidence type="ECO:0000313" key="1">
    <source>
        <dbReference type="EMBL" id="ALU27082.1"/>
    </source>
</evidence>
<evidence type="ECO:0000313" key="2">
    <source>
        <dbReference type="Proteomes" id="UP000069030"/>
    </source>
</evidence>
<dbReference type="KEGG" id="mod:AS202_13370"/>
<reference evidence="1 2" key="1">
    <citation type="journal article" date="2016" name="J. Zhejiang Univ. Sci. B">
        <title>Antibiotic resistance mechanisms of Myroides sp.</title>
        <authorList>
            <person name="Hu S."/>
            <person name="Yuan S."/>
            <person name="Qu H."/>
            <person name="Jiang T."/>
            <person name="Zhou Y."/>
            <person name="Wang M."/>
            <person name="Ming D."/>
        </authorList>
    </citation>
    <scope>NUCLEOTIDE SEQUENCE [LARGE SCALE GENOMIC DNA]</scope>
    <source>
        <strain evidence="1 2">PR63039</strain>
    </source>
</reference>
<protein>
    <submittedName>
        <fullName evidence="1">Uncharacterized protein</fullName>
    </submittedName>
</protein>
<dbReference type="AlphaFoldDB" id="A0A0S7EC55"/>
<sequence length="114" mass="13016">MLKTFNEKEIETGRTMAAIAHIFILGTLIAIFMNLEPKNRFSGFYIKQAFGLTLFFLALGSMASNFDTWLISAPFYFCFISLWTYSFIGAVTGEIKPLPKIGVYFQKWFDKLSA</sequence>
<accession>A0A0S7EC55</accession>
<gene>
    <name evidence="1" type="ORF">AS202_13370</name>
</gene>
<dbReference type="Proteomes" id="UP000069030">
    <property type="component" value="Chromosome"/>
</dbReference>